<evidence type="ECO:0000313" key="2">
    <source>
        <dbReference type="EMBL" id="MEK7949342.1"/>
    </source>
</evidence>
<evidence type="ECO:0000313" key="3">
    <source>
        <dbReference type="Proteomes" id="UP001371305"/>
    </source>
</evidence>
<reference evidence="2 3" key="1">
    <citation type="submission" date="2024-04" db="EMBL/GenBank/DDBJ databases">
        <title>Luteolibacter sp. isolated from soil.</title>
        <authorList>
            <person name="An J."/>
        </authorList>
    </citation>
    <scope>NUCLEOTIDE SEQUENCE [LARGE SCALE GENOMIC DNA]</scope>
    <source>
        <strain evidence="2 3">Y139</strain>
    </source>
</reference>
<dbReference type="PANTHER" id="PTHR30006">
    <property type="entry name" value="THIAMINE-BINDING PERIPLASMIC PROTEIN-RELATED"/>
    <property type="match status" value="1"/>
</dbReference>
<dbReference type="Proteomes" id="UP001371305">
    <property type="component" value="Unassembled WGS sequence"/>
</dbReference>
<sequence>MRRFLPILLLLIAVIAAPIVLRKKSELAEVGKGDDRLVIITPHNETIRSEFGEAFAKYWKEKTGRSLNIDWRVPGGTSDIARVLDSSFKAADEIKKPGVGIDLFFGGGEPDFAGQVAKGRFIELNVFKEHPEWFAESVIPAHFTGETFYEEHHKWVGSCLSQMGICYNKDAVKRLGMPTMRSWKWDDLGDPALAGYVALTDPTKSSSVGRAFEMMIQEKMQQAIREKGDTPEAREEGWKRGLNLLQSMAANARYFTDSSSKVPHDVAQGDAAAGTCIDFYGRSFEERLSKHGHPSRLVWTAPLGGASISVDPIAIFRGALNEAIAQEFVNFVLSKEGQLLWNVKAGLPGGPRETSPRRLPLRRDVYSTENLSRFADPDALPYERSGGFEYKRELTGPAFKALAQIFRAMAIDPHHELTGAWLAMRDNMGGQSLQETEAGRVFYDVSHISYERLMKEIVPLMNKKDPLATMRAMSTISAQFRANYEKAAKLAEKGGAP</sequence>
<organism evidence="2 3">
    <name type="scientific">Luteolibacter soli</name>
    <dbReference type="NCBI Taxonomy" id="3135280"/>
    <lineage>
        <taxon>Bacteria</taxon>
        <taxon>Pseudomonadati</taxon>
        <taxon>Verrucomicrobiota</taxon>
        <taxon>Verrucomicrobiia</taxon>
        <taxon>Verrucomicrobiales</taxon>
        <taxon>Verrucomicrobiaceae</taxon>
        <taxon>Luteolibacter</taxon>
    </lineage>
</organism>
<dbReference type="Gene3D" id="3.40.190.10">
    <property type="entry name" value="Periplasmic binding protein-like II"/>
    <property type="match status" value="2"/>
</dbReference>
<dbReference type="SUPFAM" id="SSF53850">
    <property type="entry name" value="Periplasmic binding protein-like II"/>
    <property type="match status" value="1"/>
</dbReference>
<dbReference type="RefSeq" id="WP_341402759.1">
    <property type="nucleotide sequence ID" value="NZ_JBBUKT010000001.1"/>
</dbReference>
<dbReference type="PANTHER" id="PTHR30006:SF24">
    <property type="entry name" value="SLL0237 PROTEIN"/>
    <property type="match status" value="1"/>
</dbReference>
<accession>A0ABU9ARA5</accession>
<keyword evidence="1" id="KW-0732">Signal</keyword>
<dbReference type="EMBL" id="JBBUKT010000001">
    <property type="protein sequence ID" value="MEK7949342.1"/>
    <property type="molecule type" value="Genomic_DNA"/>
</dbReference>
<proteinExistence type="predicted"/>
<comment type="caution">
    <text evidence="2">The sequence shown here is derived from an EMBL/GenBank/DDBJ whole genome shotgun (WGS) entry which is preliminary data.</text>
</comment>
<name>A0ABU9ARA5_9BACT</name>
<keyword evidence="3" id="KW-1185">Reference proteome</keyword>
<gene>
    <name evidence="2" type="ORF">WKV53_02475</name>
</gene>
<dbReference type="Pfam" id="PF13343">
    <property type="entry name" value="SBP_bac_6"/>
    <property type="match status" value="1"/>
</dbReference>
<evidence type="ECO:0000256" key="1">
    <source>
        <dbReference type="ARBA" id="ARBA00022729"/>
    </source>
</evidence>
<protein>
    <submittedName>
        <fullName evidence="2">Extracellular solute-binding protein</fullName>
    </submittedName>
</protein>